<organism evidence="1 2">
    <name type="scientific">Romanomermis culicivorax</name>
    <name type="common">Nematode worm</name>
    <dbReference type="NCBI Taxonomy" id="13658"/>
    <lineage>
        <taxon>Eukaryota</taxon>
        <taxon>Metazoa</taxon>
        <taxon>Ecdysozoa</taxon>
        <taxon>Nematoda</taxon>
        <taxon>Enoplea</taxon>
        <taxon>Dorylaimia</taxon>
        <taxon>Mermithida</taxon>
        <taxon>Mermithoidea</taxon>
        <taxon>Mermithidae</taxon>
        <taxon>Romanomermis</taxon>
    </lineage>
</organism>
<sequence>MSRCQSQPHFITINFISKKGFRPPSVVSGVPRRKHGIIFRGLFIARCPGRPFLREALCRNQTTVVENPISSTKFIWNPVHPTIIAKNPIFTGSVFEKNILAGDFSGANVIVRISHQRFLLNVPFPIMVIVLRMLRPINSGTLFIVAVSFKGHMTISRCHRNIVLAFDFRFNYVTIDLPKMTVLRWKR</sequence>
<evidence type="ECO:0000313" key="1">
    <source>
        <dbReference type="Proteomes" id="UP000887565"/>
    </source>
</evidence>
<keyword evidence="1" id="KW-1185">Reference proteome</keyword>
<accession>A0A915I3E9</accession>
<reference evidence="2" key="1">
    <citation type="submission" date="2022-11" db="UniProtKB">
        <authorList>
            <consortium name="WormBaseParasite"/>
        </authorList>
    </citation>
    <scope>IDENTIFICATION</scope>
</reference>
<dbReference type="Proteomes" id="UP000887565">
    <property type="component" value="Unplaced"/>
</dbReference>
<dbReference type="WBParaSite" id="nRc.2.0.1.t08658-RA">
    <property type="protein sequence ID" value="nRc.2.0.1.t08658-RA"/>
    <property type="gene ID" value="nRc.2.0.1.g08658"/>
</dbReference>
<dbReference type="AlphaFoldDB" id="A0A915I3E9"/>
<evidence type="ECO:0000313" key="2">
    <source>
        <dbReference type="WBParaSite" id="nRc.2.0.1.t08658-RA"/>
    </source>
</evidence>
<proteinExistence type="predicted"/>
<protein>
    <submittedName>
        <fullName evidence="2">Uncharacterized protein</fullName>
    </submittedName>
</protein>
<name>A0A915I3E9_ROMCU</name>